<dbReference type="InterPro" id="IPR005801">
    <property type="entry name" value="ADC_synthase"/>
</dbReference>
<keyword evidence="4" id="KW-1185">Reference proteome</keyword>
<protein>
    <submittedName>
        <fullName evidence="3">Anthranilate synthase component I family protein</fullName>
    </submittedName>
</protein>
<sequence length="442" mass="49393">MPVQPLLLPVSARQLLRVCHRLDTPALLYSGSSGSADDSYTRPRIILACQPDELVSAHSLDDLNALIQRLQLPDKDTPEAIFRSGWLGYFGYDAGELLLKLRDVGSSATPLAEFGYYPLSLEIFPDTDECWLWNVDACPDNRVQQLLQHLDATLALEPTEPEASAVLTTDWQPAWEFERYQQAFDQVQAYLRSGDAYQVNLTMPYYSQQDLRDHNPMALLQPFNAPFSGYFRTPALTLFSVSPERFIRVEQRLMTTSPIKGTAPRSSDAQQDEHNREWLRNSAKNQAENLMIVDLLRNDLGMSAEIGTVKVEKLFDIESHANVHHMVSTIVARVLKDLYPIDVIVSALPGGSITGAPKRRAMEIIRELEADRRGLYCGSFGYVDNRGTCDFNILIRSIQAFAHGANCWAGGGIVIDSDAAGEYQEIKDKIGRLLGLNSLVSE</sequence>
<dbReference type="PANTHER" id="PTHR11236">
    <property type="entry name" value="AMINOBENZOATE/ANTHRANILATE SYNTHASE"/>
    <property type="match status" value="1"/>
</dbReference>
<evidence type="ECO:0000259" key="2">
    <source>
        <dbReference type="Pfam" id="PF00425"/>
    </source>
</evidence>
<dbReference type="RefSeq" id="WP_283174677.1">
    <property type="nucleotide sequence ID" value="NZ_JAPNOA010000055.1"/>
</dbReference>
<dbReference type="SUPFAM" id="SSF56322">
    <property type="entry name" value="ADC synthase"/>
    <property type="match status" value="1"/>
</dbReference>
<feature type="compositionally biased region" description="Polar residues" evidence="1">
    <location>
        <begin position="257"/>
        <end position="269"/>
    </location>
</feature>
<feature type="domain" description="Chorismate-utilising enzyme C-terminal" evidence="2">
    <location>
        <begin position="177"/>
        <end position="429"/>
    </location>
</feature>
<accession>A0A9X3EF71</accession>
<comment type="caution">
    <text evidence="3">The sequence shown here is derived from an EMBL/GenBank/DDBJ whole genome shotgun (WGS) entry which is preliminary data.</text>
</comment>
<dbReference type="PRINTS" id="PR00095">
    <property type="entry name" value="ANTSNTHASEI"/>
</dbReference>
<name>A0A9X3EF71_9GAMM</name>
<evidence type="ECO:0000256" key="1">
    <source>
        <dbReference type="SAM" id="MobiDB-lite"/>
    </source>
</evidence>
<dbReference type="EMBL" id="JAPNOA010000055">
    <property type="protein sequence ID" value="MCY0966467.1"/>
    <property type="molecule type" value="Genomic_DNA"/>
</dbReference>
<dbReference type="AlphaFoldDB" id="A0A9X3EF71"/>
<reference evidence="3" key="1">
    <citation type="submission" date="2022-11" db="EMBL/GenBank/DDBJ databases">
        <title>Parathalassolutuus dongxingensis gen. nov., sp. nov., a novel member of family Oceanospirillaceae isolated from a coastal shrimp pond in Guangxi, China.</title>
        <authorList>
            <person name="Chen H."/>
        </authorList>
    </citation>
    <scope>NUCLEOTIDE SEQUENCE</scope>
    <source>
        <strain evidence="3">G-43</strain>
    </source>
</reference>
<dbReference type="Gene3D" id="3.60.120.10">
    <property type="entry name" value="Anthranilate synthase"/>
    <property type="match status" value="1"/>
</dbReference>
<feature type="region of interest" description="Disordered" evidence="1">
    <location>
        <begin position="257"/>
        <end position="276"/>
    </location>
</feature>
<dbReference type="Proteomes" id="UP001150830">
    <property type="component" value="Unassembled WGS sequence"/>
</dbReference>
<evidence type="ECO:0000313" key="3">
    <source>
        <dbReference type="EMBL" id="MCY0966467.1"/>
    </source>
</evidence>
<dbReference type="PANTHER" id="PTHR11236:SF50">
    <property type="entry name" value="AMINODEOXYCHORISMATE SYNTHASE COMPONENT 1"/>
    <property type="match status" value="1"/>
</dbReference>
<organism evidence="3 4">
    <name type="scientific">Parathalassolituus penaei</name>
    <dbReference type="NCBI Taxonomy" id="2997323"/>
    <lineage>
        <taxon>Bacteria</taxon>
        <taxon>Pseudomonadati</taxon>
        <taxon>Pseudomonadota</taxon>
        <taxon>Gammaproteobacteria</taxon>
        <taxon>Oceanospirillales</taxon>
        <taxon>Oceanospirillaceae</taxon>
        <taxon>Parathalassolituus</taxon>
    </lineage>
</organism>
<dbReference type="GO" id="GO:0000162">
    <property type="term" value="P:L-tryptophan biosynthetic process"/>
    <property type="evidence" value="ECO:0007669"/>
    <property type="project" value="TreeGrafter"/>
</dbReference>
<dbReference type="Pfam" id="PF00425">
    <property type="entry name" value="Chorismate_bind"/>
    <property type="match status" value="1"/>
</dbReference>
<proteinExistence type="predicted"/>
<dbReference type="GO" id="GO:0046820">
    <property type="term" value="F:4-amino-4-deoxychorismate synthase activity"/>
    <property type="evidence" value="ECO:0007669"/>
    <property type="project" value="TreeGrafter"/>
</dbReference>
<evidence type="ECO:0000313" key="4">
    <source>
        <dbReference type="Proteomes" id="UP001150830"/>
    </source>
</evidence>
<dbReference type="InterPro" id="IPR015890">
    <property type="entry name" value="Chorismate_C"/>
</dbReference>
<gene>
    <name evidence="3" type="ORF">OUO13_14860</name>
</gene>
<dbReference type="InterPro" id="IPR019999">
    <property type="entry name" value="Anth_synth_I-like"/>
</dbReference>